<dbReference type="SMART" id="SM00836">
    <property type="entry name" value="DALR_1"/>
    <property type="match status" value="1"/>
</dbReference>
<dbReference type="EMBL" id="JAVDDT010000004">
    <property type="protein sequence ID" value="MDQ2069798.1"/>
    <property type="molecule type" value="Genomic_DNA"/>
</dbReference>
<evidence type="ECO:0000256" key="1">
    <source>
        <dbReference type="ARBA" id="ARBA00004496"/>
    </source>
</evidence>
<evidence type="ECO:0000256" key="7">
    <source>
        <dbReference type="ARBA" id="ARBA00022840"/>
    </source>
</evidence>
<evidence type="ECO:0000256" key="10">
    <source>
        <dbReference type="ARBA" id="ARBA00047937"/>
    </source>
</evidence>
<reference evidence="13 14" key="1">
    <citation type="submission" date="2023-08" db="EMBL/GenBank/DDBJ databases">
        <title>Whole-genome sequencing of halo(alkali)philic microorganisms from hypersaline lakes.</title>
        <authorList>
            <person name="Sorokin D.Y."/>
            <person name="Abbas B."/>
            <person name="Merkel A.Y."/>
        </authorList>
    </citation>
    <scope>NUCLEOTIDE SEQUENCE [LARGE SCALE GENOMIC DNA]</scope>
    <source>
        <strain evidence="13 14">AB-CW4</strain>
    </source>
</reference>
<keyword evidence="8 11" id="KW-0648">Protein biosynthesis</keyword>
<dbReference type="EC" id="6.1.1.14" evidence="11"/>
<keyword evidence="5 11" id="KW-0436">Ligase</keyword>
<accession>A0ABU0W6Y9</accession>
<evidence type="ECO:0000313" key="13">
    <source>
        <dbReference type="EMBL" id="MDQ2069798.1"/>
    </source>
</evidence>
<evidence type="ECO:0000256" key="4">
    <source>
        <dbReference type="ARBA" id="ARBA00022490"/>
    </source>
</evidence>
<comment type="similarity">
    <text evidence="2 11">Belongs to the class-II aminoacyl-tRNA synthetase family.</text>
</comment>
<feature type="domain" description="DALR anticodon binding" evidence="12">
    <location>
        <begin position="600"/>
        <end position="702"/>
    </location>
</feature>
<evidence type="ECO:0000259" key="12">
    <source>
        <dbReference type="SMART" id="SM00836"/>
    </source>
</evidence>
<evidence type="ECO:0000256" key="5">
    <source>
        <dbReference type="ARBA" id="ARBA00022598"/>
    </source>
</evidence>
<dbReference type="PRINTS" id="PR01045">
    <property type="entry name" value="TRNASYNTHGB"/>
</dbReference>
<evidence type="ECO:0000313" key="14">
    <source>
        <dbReference type="Proteomes" id="UP001239019"/>
    </source>
</evidence>
<evidence type="ECO:0000256" key="9">
    <source>
        <dbReference type="ARBA" id="ARBA00023146"/>
    </source>
</evidence>
<dbReference type="SUPFAM" id="SSF109604">
    <property type="entry name" value="HD-domain/PDEase-like"/>
    <property type="match status" value="1"/>
</dbReference>
<dbReference type="PANTHER" id="PTHR30075:SF2">
    <property type="entry name" value="GLYCINE--TRNA LIGASE, CHLOROPLASTIC_MITOCHONDRIAL 2"/>
    <property type="match status" value="1"/>
</dbReference>
<comment type="subcellular location">
    <subcellularLocation>
        <location evidence="1 11">Cytoplasm</location>
    </subcellularLocation>
</comment>
<dbReference type="Pfam" id="PF02092">
    <property type="entry name" value="tRNA_synt_2f"/>
    <property type="match status" value="1"/>
</dbReference>
<dbReference type="GO" id="GO:0004820">
    <property type="term" value="F:glycine-tRNA ligase activity"/>
    <property type="evidence" value="ECO:0007669"/>
    <property type="project" value="UniProtKB-EC"/>
</dbReference>
<dbReference type="InterPro" id="IPR015944">
    <property type="entry name" value="Gly-tRNA-synth_bsu"/>
</dbReference>
<keyword evidence="4 11" id="KW-0963">Cytoplasm</keyword>
<keyword evidence="9 11" id="KW-0030">Aminoacyl-tRNA synthetase</keyword>
<proteinExistence type="inferred from homology"/>
<evidence type="ECO:0000256" key="2">
    <source>
        <dbReference type="ARBA" id="ARBA00008226"/>
    </source>
</evidence>
<sequence>MAKQNAADAKTHTLLIEVGSEELPPSEAADLARSFARGLADALADNGLLAVDADPGAVEWFVSPRRMAARLAGVRERQADRDEEKLGPAVDKAFDAEGKPTKAAEGFARSCGVTVEELAHKETDKGSRLAYQRVIRGEPAEHIVPALADEVLRRLPAKRRMRWGDGDVEFARPVHWVVCLLDDKYLPGQILGLETGRHSRGHRFHRPQAVDIPSASAYEETLAGYKVFLDDADGHLRSHIRQSVSDLAAQLDGQAELNEALIAEVAALVEWPVPLSGRYEERFLALPDEVIVATLEGHQRYFALRDSGGRLKPGFITVANIESKDPETVQTGNERVISPRLDDAMFFWNTDRQKTLASRLDELDQVLFQKKLGSLGDKRRRVETLAAEVARIIDADVKASQRAATLARCDLLTEMVGEFPELQGIMGGHYARVDGEDEKVAVAIGDQYRPAQAGDELPRSPEGLALAIADRLDTLVGSFAAGQKPSGNKDPFALRRAALGLMRMIVEKALPLDLDELITAAGRNLPEGLSLDADGHAEIFEFLMERLRAWYREQGVRPEVFEAVAAIRPAQPADFHRRLKAVQAFLGLEASESLSAANKRIGNLLRKAEEDGETVSTADAAKLSEPAEKALAEALDKAGRAAASESDYSRRLEILAELREPVDRFFDEVLVMAEDADLKRARLGLLAELRAAFTTVADISRLQTG</sequence>
<comment type="subunit">
    <text evidence="3 11">Tetramer of two alpha and two beta subunits.</text>
</comment>
<dbReference type="HAMAP" id="MF_00255">
    <property type="entry name" value="Gly_tRNA_synth_beta"/>
    <property type="match status" value="1"/>
</dbReference>
<evidence type="ECO:0000256" key="11">
    <source>
        <dbReference type="HAMAP-Rule" id="MF_00255"/>
    </source>
</evidence>
<keyword evidence="7 11" id="KW-0067">ATP-binding</keyword>
<dbReference type="InterPro" id="IPR008909">
    <property type="entry name" value="DALR_anticod-bd"/>
</dbReference>
<keyword evidence="14" id="KW-1185">Reference proteome</keyword>
<evidence type="ECO:0000256" key="8">
    <source>
        <dbReference type="ARBA" id="ARBA00022917"/>
    </source>
</evidence>
<dbReference type="PANTHER" id="PTHR30075">
    <property type="entry name" value="GLYCYL-TRNA SYNTHETASE"/>
    <property type="match status" value="1"/>
</dbReference>
<dbReference type="Gene3D" id="1.10.730.10">
    <property type="entry name" value="Isoleucyl-tRNA Synthetase, Domain 1"/>
    <property type="match status" value="1"/>
</dbReference>
<protein>
    <recommendedName>
        <fullName evidence="11">Glycine--tRNA ligase beta subunit</fullName>
        <ecNumber evidence="11">6.1.1.14</ecNumber>
    </recommendedName>
    <alternativeName>
        <fullName evidence="11">Glycyl-tRNA synthetase beta subunit</fullName>
        <shortName evidence="11">GlyRS</shortName>
    </alternativeName>
</protein>
<dbReference type="InterPro" id="IPR006194">
    <property type="entry name" value="Gly-tRNA-synth_heterodimer"/>
</dbReference>
<evidence type="ECO:0000256" key="6">
    <source>
        <dbReference type="ARBA" id="ARBA00022741"/>
    </source>
</evidence>
<organism evidence="13 14">
    <name type="scientific">Natronospira bacteriovora</name>
    <dbReference type="NCBI Taxonomy" id="3069753"/>
    <lineage>
        <taxon>Bacteria</taxon>
        <taxon>Pseudomonadati</taxon>
        <taxon>Pseudomonadota</taxon>
        <taxon>Gammaproteobacteria</taxon>
        <taxon>Natronospirales</taxon>
        <taxon>Natronospiraceae</taxon>
        <taxon>Natronospira</taxon>
    </lineage>
</organism>
<dbReference type="NCBIfam" id="TIGR00211">
    <property type="entry name" value="glyS"/>
    <property type="match status" value="1"/>
</dbReference>
<keyword evidence="6 11" id="KW-0547">Nucleotide-binding</keyword>
<dbReference type="Proteomes" id="UP001239019">
    <property type="component" value="Unassembled WGS sequence"/>
</dbReference>
<name>A0ABU0W6Y9_9GAMM</name>
<gene>
    <name evidence="11 13" type="primary">glyS</name>
    <name evidence="13" type="ORF">RBH19_07925</name>
</gene>
<evidence type="ECO:0000256" key="3">
    <source>
        <dbReference type="ARBA" id="ARBA00011209"/>
    </source>
</evidence>
<dbReference type="RefSeq" id="WP_306728293.1">
    <property type="nucleotide sequence ID" value="NZ_JAVDDT010000004.1"/>
</dbReference>
<comment type="caution">
    <text evidence="13">The sequence shown here is derived from an EMBL/GenBank/DDBJ whole genome shotgun (WGS) entry which is preliminary data.</text>
</comment>
<comment type="catalytic activity">
    <reaction evidence="10 11">
        <text>tRNA(Gly) + glycine + ATP = glycyl-tRNA(Gly) + AMP + diphosphate</text>
        <dbReference type="Rhea" id="RHEA:16013"/>
        <dbReference type="Rhea" id="RHEA-COMP:9664"/>
        <dbReference type="Rhea" id="RHEA-COMP:9683"/>
        <dbReference type="ChEBI" id="CHEBI:30616"/>
        <dbReference type="ChEBI" id="CHEBI:33019"/>
        <dbReference type="ChEBI" id="CHEBI:57305"/>
        <dbReference type="ChEBI" id="CHEBI:78442"/>
        <dbReference type="ChEBI" id="CHEBI:78522"/>
        <dbReference type="ChEBI" id="CHEBI:456215"/>
        <dbReference type="EC" id="6.1.1.14"/>
    </reaction>
</comment>
<dbReference type="PROSITE" id="PS50861">
    <property type="entry name" value="AA_TRNA_LIGASE_II_GLYAB"/>
    <property type="match status" value="1"/>
</dbReference>
<dbReference type="Pfam" id="PF05746">
    <property type="entry name" value="DALR_1"/>
    <property type="match status" value="1"/>
</dbReference>